<evidence type="ECO:0000313" key="7">
    <source>
        <dbReference type="EnsemblMetazoa" id="GPAI030204-PA"/>
    </source>
</evidence>
<keyword evidence="2 5" id="KW-0812">Transmembrane</keyword>
<dbReference type="Proteomes" id="UP000092445">
    <property type="component" value="Unassembled WGS sequence"/>
</dbReference>
<accession>A0A1A9ZZY1</accession>
<feature type="transmembrane region" description="Helical" evidence="5">
    <location>
        <begin position="261"/>
        <end position="280"/>
    </location>
</feature>
<reference evidence="7" key="2">
    <citation type="submission" date="2020-05" db="UniProtKB">
        <authorList>
            <consortium name="EnsemblMetazoa"/>
        </authorList>
    </citation>
    <scope>IDENTIFICATION</scope>
    <source>
        <strain evidence="7">IAEA</strain>
    </source>
</reference>
<feature type="transmembrane region" description="Helical" evidence="5">
    <location>
        <begin position="40"/>
        <end position="61"/>
    </location>
</feature>
<evidence type="ECO:0000256" key="4">
    <source>
        <dbReference type="ARBA" id="ARBA00023136"/>
    </source>
</evidence>
<feature type="transmembrane region" description="Helical" evidence="5">
    <location>
        <begin position="192"/>
        <end position="214"/>
    </location>
</feature>
<dbReference type="EnsemblMetazoa" id="GPAI030204-RA">
    <property type="protein sequence ID" value="GPAI030204-PA"/>
    <property type="gene ID" value="GPAI030204"/>
</dbReference>
<organism evidence="7 8">
    <name type="scientific">Glossina pallidipes</name>
    <name type="common">Tsetse fly</name>
    <dbReference type="NCBI Taxonomy" id="7398"/>
    <lineage>
        <taxon>Eukaryota</taxon>
        <taxon>Metazoa</taxon>
        <taxon>Ecdysozoa</taxon>
        <taxon>Arthropoda</taxon>
        <taxon>Hexapoda</taxon>
        <taxon>Insecta</taxon>
        <taxon>Pterygota</taxon>
        <taxon>Neoptera</taxon>
        <taxon>Endopterygota</taxon>
        <taxon>Diptera</taxon>
        <taxon>Brachycera</taxon>
        <taxon>Muscomorpha</taxon>
        <taxon>Hippoboscoidea</taxon>
        <taxon>Glossinidae</taxon>
        <taxon>Glossina</taxon>
    </lineage>
</organism>
<evidence type="ECO:0000256" key="3">
    <source>
        <dbReference type="ARBA" id="ARBA00022989"/>
    </source>
</evidence>
<feature type="transmembrane region" description="Helical" evidence="5">
    <location>
        <begin position="234"/>
        <end position="254"/>
    </location>
</feature>
<comment type="subcellular location">
    <subcellularLocation>
        <location evidence="1">Membrane</location>
        <topology evidence="1">Multi-pass membrane protein</topology>
    </subcellularLocation>
</comment>
<feature type="transmembrane region" description="Helical" evidence="5">
    <location>
        <begin position="67"/>
        <end position="90"/>
    </location>
</feature>
<dbReference type="Pfam" id="PF01490">
    <property type="entry name" value="Aa_trans"/>
    <property type="match status" value="1"/>
</dbReference>
<feature type="transmembrane region" description="Helical" evidence="5">
    <location>
        <begin position="286"/>
        <end position="306"/>
    </location>
</feature>
<dbReference type="PANTHER" id="PTHR22950">
    <property type="entry name" value="AMINO ACID TRANSPORTER"/>
    <property type="match status" value="1"/>
</dbReference>
<evidence type="ECO:0000256" key="1">
    <source>
        <dbReference type="ARBA" id="ARBA00004141"/>
    </source>
</evidence>
<name>A0A1A9ZZY1_GLOPL</name>
<feature type="transmembrane region" description="Helical" evidence="5">
    <location>
        <begin position="129"/>
        <end position="148"/>
    </location>
</feature>
<evidence type="ECO:0000313" key="8">
    <source>
        <dbReference type="Proteomes" id="UP000092445"/>
    </source>
</evidence>
<protein>
    <recommendedName>
        <fullName evidence="6">Amino acid transporter transmembrane domain-containing protein</fullName>
    </recommendedName>
</protein>
<dbReference type="AlphaFoldDB" id="A0A1A9ZZY1"/>
<dbReference type="VEuPathDB" id="VectorBase:GPAI030204"/>
<sequence>MKHLAKKVFTELELEERMEKPSQSIYDPYEYRKEIATLGYWDGLIHLVSSVLGGGILSGPYGFKRVGWVVGLIVSAIVMTLIVYSFRLLARSINEICRRRRVPYMQFGRATMECVIEGPDWVKRYRKSVSIYVSSFLVVFHFGVGIMYIELVTESVKDIIIYWLGYIDYKLVMLLLAPFIMAITMIKKLKSLVPISALANITVLISLAMIAYYMLDNATTVFSDLLMFNDFTYIPLYIGLVLLSNSSLGVLLAIEAEMMDPARYLGPFGSLNVVFASLTIPHFDIIISLVASVCLCILGISLPGVMDMCLRYPDNYGPGRIAQVRDIFLIFFGVVACIAGIVNAGFSIYYRYTGEVHI</sequence>
<evidence type="ECO:0000256" key="2">
    <source>
        <dbReference type="ARBA" id="ARBA00022692"/>
    </source>
</evidence>
<keyword evidence="3 5" id="KW-1133">Transmembrane helix</keyword>
<dbReference type="GO" id="GO:0015179">
    <property type="term" value="F:L-amino acid transmembrane transporter activity"/>
    <property type="evidence" value="ECO:0007669"/>
    <property type="project" value="TreeGrafter"/>
</dbReference>
<proteinExistence type="predicted"/>
<keyword evidence="8" id="KW-1185">Reference proteome</keyword>
<dbReference type="PANTHER" id="PTHR22950:SF349">
    <property type="entry name" value="AMINO ACID TRANSPORTER TRANSMEMBRANE DOMAIN-CONTAINING PROTEIN"/>
    <property type="match status" value="1"/>
</dbReference>
<keyword evidence="4 5" id="KW-0472">Membrane</keyword>
<feature type="domain" description="Amino acid transporter transmembrane" evidence="6">
    <location>
        <begin position="38"/>
        <end position="279"/>
    </location>
</feature>
<dbReference type="GO" id="GO:0005774">
    <property type="term" value="C:vacuolar membrane"/>
    <property type="evidence" value="ECO:0007669"/>
    <property type="project" value="TreeGrafter"/>
</dbReference>
<dbReference type="STRING" id="7398.A0A1A9ZZY1"/>
<feature type="transmembrane region" description="Helical" evidence="5">
    <location>
        <begin position="160"/>
        <end position="180"/>
    </location>
</feature>
<evidence type="ECO:0000259" key="6">
    <source>
        <dbReference type="Pfam" id="PF01490"/>
    </source>
</evidence>
<reference evidence="8" key="1">
    <citation type="submission" date="2014-03" db="EMBL/GenBank/DDBJ databases">
        <authorList>
            <person name="Aksoy S."/>
            <person name="Warren W."/>
            <person name="Wilson R.K."/>
        </authorList>
    </citation>
    <scope>NUCLEOTIDE SEQUENCE [LARGE SCALE GENOMIC DNA]</scope>
    <source>
        <strain evidence="8">IAEA</strain>
    </source>
</reference>
<evidence type="ECO:0000256" key="5">
    <source>
        <dbReference type="SAM" id="Phobius"/>
    </source>
</evidence>
<dbReference type="InterPro" id="IPR013057">
    <property type="entry name" value="AA_transpt_TM"/>
</dbReference>
<feature type="transmembrane region" description="Helical" evidence="5">
    <location>
        <begin position="327"/>
        <end position="350"/>
    </location>
</feature>